<proteinExistence type="predicted"/>
<dbReference type="GO" id="GO:0043565">
    <property type="term" value="F:sequence-specific DNA binding"/>
    <property type="evidence" value="ECO:0007669"/>
    <property type="project" value="InterPro"/>
</dbReference>
<dbReference type="PANTHER" id="PTHR43280">
    <property type="entry name" value="ARAC-FAMILY TRANSCRIPTIONAL REGULATOR"/>
    <property type="match status" value="1"/>
</dbReference>
<feature type="domain" description="HTH araC/xylS-type" evidence="5">
    <location>
        <begin position="254"/>
        <end position="358"/>
    </location>
</feature>
<dbReference type="SMART" id="SM00342">
    <property type="entry name" value="HTH_ARAC"/>
    <property type="match status" value="1"/>
</dbReference>
<dbReference type="AlphaFoldDB" id="A0A974WFK4"/>
<dbReference type="RefSeq" id="WP_205720620.1">
    <property type="nucleotide sequence ID" value="NZ_CP070608.1"/>
</dbReference>
<feature type="transmembrane region" description="Helical" evidence="4">
    <location>
        <begin position="127"/>
        <end position="146"/>
    </location>
</feature>
<organism evidence="6 7">
    <name type="scientific">Fulvivirga lutea</name>
    <dbReference type="NCBI Taxonomy" id="2810512"/>
    <lineage>
        <taxon>Bacteria</taxon>
        <taxon>Pseudomonadati</taxon>
        <taxon>Bacteroidota</taxon>
        <taxon>Cytophagia</taxon>
        <taxon>Cytophagales</taxon>
        <taxon>Fulvivirgaceae</taxon>
        <taxon>Fulvivirga</taxon>
    </lineage>
</organism>
<accession>A0A974WFK4</accession>
<dbReference type="InterPro" id="IPR018060">
    <property type="entry name" value="HTH_AraC"/>
</dbReference>
<name>A0A974WFK4_9BACT</name>
<dbReference type="PANTHER" id="PTHR43280:SF29">
    <property type="entry name" value="ARAC-FAMILY TRANSCRIPTIONAL REGULATOR"/>
    <property type="match status" value="1"/>
</dbReference>
<feature type="transmembrane region" description="Helical" evidence="4">
    <location>
        <begin position="34"/>
        <end position="54"/>
    </location>
</feature>
<feature type="transmembrane region" description="Helical" evidence="4">
    <location>
        <begin position="6"/>
        <end position="22"/>
    </location>
</feature>
<feature type="transmembrane region" description="Helical" evidence="4">
    <location>
        <begin position="94"/>
        <end position="112"/>
    </location>
</feature>
<evidence type="ECO:0000313" key="6">
    <source>
        <dbReference type="EMBL" id="QSE96107.1"/>
    </source>
</evidence>
<reference evidence="6" key="1">
    <citation type="submission" date="2021-02" db="EMBL/GenBank/DDBJ databases">
        <title>Fulvivirga sp. S481 isolated from sea water.</title>
        <authorList>
            <person name="Bae S.S."/>
            <person name="Baek K."/>
        </authorList>
    </citation>
    <scope>NUCLEOTIDE SEQUENCE</scope>
    <source>
        <strain evidence="6">S481</strain>
    </source>
</reference>
<feature type="transmembrane region" description="Helical" evidence="4">
    <location>
        <begin position="166"/>
        <end position="184"/>
    </location>
</feature>
<keyword evidence="7" id="KW-1185">Reference proteome</keyword>
<sequence>MRELLLIGGAQGFILSIGLLLIKKPVNQKSNQVFALFIALVSLFLVITSQQQFFGEYPKFFLTSYLLIYLYCPIYYFYLQSLVNPHWKIKRSHLAYFLPALVFQILLFKYYAMSNEELVIGLQEYDYADLMLVDIIAIAFNFYMIFRCEKVLKLNKRELPIESSGVAFRIINLILFLSNMVWAISLSNQFSWSFFGLCIPFSIDITYIMMSLFVIQFSYMVIVKNYYFAKPEIHKPESYKQNNYDKQGLDELSEKICDILKSQRPYLNQEFSLKDLADLCQTDKFKISYTINNVLNTTFTNLINRNRVEAFIELTNDDKLKHYNFVGIAQEAGFKTKSTFYKSFKEIKGCTPKEYFSAYDKQGEIQPAIA</sequence>
<dbReference type="EMBL" id="CP070608">
    <property type="protein sequence ID" value="QSE96107.1"/>
    <property type="molecule type" value="Genomic_DNA"/>
</dbReference>
<dbReference type="GO" id="GO:0003700">
    <property type="term" value="F:DNA-binding transcription factor activity"/>
    <property type="evidence" value="ECO:0007669"/>
    <property type="project" value="InterPro"/>
</dbReference>
<keyword evidence="3" id="KW-0804">Transcription</keyword>
<evidence type="ECO:0000259" key="5">
    <source>
        <dbReference type="PROSITE" id="PS01124"/>
    </source>
</evidence>
<gene>
    <name evidence="6" type="ORF">JR347_10810</name>
</gene>
<keyword evidence="1" id="KW-0805">Transcription regulation</keyword>
<evidence type="ECO:0000256" key="2">
    <source>
        <dbReference type="ARBA" id="ARBA00023125"/>
    </source>
</evidence>
<keyword evidence="4" id="KW-0472">Membrane</keyword>
<feature type="transmembrane region" description="Helical" evidence="4">
    <location>
        <begin position="190"/>
        <end position="215"/>
    </location>
</feature>
<dbReference type="InterPro" id="IPR009057">
    <property type="entry name" value="Homeodomain-like_sf"/>
</dbReference>
<dbReference type="Proteomes" id="UP000662783">
    <property type="component" value="Chromosome"/>
</dbReference>
<dbReference type="Pfam" id="PF12833">
    <property type="entry name" value="HTH_18"/>
    <property type="match status" value="1"/>
</dbReference>
<dbReference type="KEGG" id="fuv:JR347_10810"/>
<keyword evidence="4" id="KW-0812">Transmembrane</keyword>
<dbReference type="SUPFAM" id="SSF46689">
    <property type="entry name" value="Homeodomain-like"/>
    <property type="match status" value="1"/>
</dbReference>
<evidence type="ECO:0000256" key="4">
    <source>
        <dbReference type="SAM" id="Phobius"/>
    </source>
</evidence>
<feature type="transmembrane region" description="Helical" evidence="4">
    <location>
        <begin position="60"/>
        <end position="78"/>
    </location>
</feature>
<dbReference type="Gene3D" id="1.10.10.60">
    <property type="entry name" value="Homeodomain-like"/>
    <property type="match status" value="1"/>
</dbReference>
<protein>
    <submittedName>
        <fullName evidence="6">Helix-turn-helix transcriptional regulator</fullName>
    </submittedName>
</protein>
<evidence type="ECO:0000313" key="7">
    <source>
        <dbReference type="Proteomes" id="UP000662783"/>
    </source>
</evidence>
<evidence type="ECO:0000256" key="3">
    <source>
        <dbReference type="ARBA" id="ARBA00023163"/>
    </source>
</evidence>
<keyword evidence="4" id="KW-1133">Transmembrane helix</keyword>
<dbReference type="PROSITE" id="PS01124">
    <property type="entry name" value="HTH_ARAC_FAMILY_2"/>
    <property type="match status" value="1"/>
</dbReference>
<evidence type="ECO:0000256" key="1">
    <source>
        <dbReference type="ARBA" id="ARBA00023015"/>
    </source>
</evidence>
<keyword evidence="2" id="KW-0238">DNA-binding</keyword>